<dbReference type="PANTHER" id="PTHR45818:SF3">
    <property type="entry name" value="PROTEIN VAV"/>
    <property type="match status" value="1"/>
</dbReference>
<keyword evidence="4" id="KW-1185">Reference proteome</keyword>
<dbReference type="InterPro" id="IPR000219">
    <property type="entry name" value="DH_dom"/>
</dbReference>
<dbReference type="Proteomes" id="UP001337655">
    <property type="component" value="Unassembled WGS sequence"/>
</dbReference>
<gene>
    <name evidence="3" type="ORF">LTR77_004460</name>
</gene>
<dbReference type="GO" id="GO:0005737">
    <property type="term" value="C:cytoplasm"/>
    <property type="evidence" value="ECO:0007669"/>
    <property type="project" value="TreeGrafter"/>
</dbReference>
<feature type="region of interest" description="Disordered" evidence="1">
    <location>
        <begin position="136"/>
        <end position="163"/>
    </location>
</feature>
<dbReference type="EMBL" id="JAVRRT010000006">
    <property type="protein sequence ID" value="KAK5171316.1"/>
    <property type="molecule type" value="Genomic_DNA"/>
</dbReference>
<dbReference type="AlphaFoldDB" id="A0AAV9PD60"/>
<feature type="compositionally biased region" description="Polar residues" evidence="1">
    <location>
        <begin position="1"/>
        <end position="12"/>
    </location>
</feature>
<dbReference type="SUPFAM" id="SSF48065">
    <property type="entry name" value="DBL homology domain (DH-domain)"/>
    <property type="match status" value="1"/>
</dbReference>
<evidence type="ECO:0000313" key="4">
    <source>
        <dbReference type="Proteomes" id="UP001337655"/>
    </source>
</evidence>
<feature type="compositionally biased region" description="Polar residues" evidence="1">
    <location>
        <begin position="842"/>
        <end position="854"/>
    </location>
</feature>
<feature type="region of interest" description="Disordered" evidence="1">
    <location>
        <begin position="196"/>
        <end position="241"/>
    </location>
</feature>
<evidence type="ECO:0000313" key="3">
    <source>
        <dbReference type="EMBL" id="KAK5171316.1"/>
    </source>
</evidence>
<dbReference type="SUPFAM" id="SSF50729">
    <property type="entry name" value="PH domain-like"/>
    <property type="match status" value="1"/>
</dbReference>
<comment type="caution">
    <text evidence="3">The sequence shown here is derived from an EMBL/GenBank/DDBJ whole genome shotgun (WGS) entry which is preliminary data.</text>
</comment>
<feature type="region of interest" description="Disordered" evidence="1">
    <location>
        <begin position="756"/>
        <end position="779"/>
    </location>
</feature>
<sequence>MAANATMIQSSPGPTPYNAFEEYSAEDTPCSIRSAGSNGTVRHHRLRSLSGSSLSSLTSLWAPPFRRQENRSIFELASSSNLTFRRQPSSRAQRSASGSYSRRASVTSILSSRLRSDTTLGSEATGQRLLDVAESEAEITEVSEDEQSMADHESAASVNHGDELPSLELELETHDEEICDEPEVQEQGGIKRWLSTLRRRKKAKPSPARSGKVRPKPNDDQFMLSSPVKRRSAHHKPSDSQGSSLFLVTAVRSATATIASFSNATVSNRDDAAKQRARKRRAKLEELIRSEEGYLADIRALSKAYTTLLGSQPSAAHFARSRAQKNIFDLCTLHDELLGSLHAVIPFAEYDQRSAKLSPAGGFLKSHARWHSVDVVPTRSPPAHRKLTAIRQGRRSLNISRSSGDEDPTLTCSPQIVALVAKTFSAYIERFAMYEDYGANYELVQRDIDETQRGMLSWPDFDRAIEVLSAHVNPVKSREANKKRALTVKDLLIKPIQRLPRYELIFSDLCKLTPVCDNPVSNASLQELLVQLNEACQRLNAAKDNPERAQMLQSTCLIGDRLTFSNQLPRPVFLQLMGQVHLCGCLYITYRSKDRIKGLYAICVLFGSTLLLATAEEDNSKRYSTIAGVSLANATIVESDNGKGLQCYTAPYSWKLVFEHAARMFEVIMVACSSEEADVWRRYISQRIEAHSKAVADGTANVFDLHSPLIGEMRSVGKAFGKPGSFVRRMSVHRTATVGPTTDLNQVIIKNTQSAKEAVDNPSTTSLQIPRSQSVATPSHVHTLAPRRAERVRLESLLSDVWTKDLIPYPGMTPRRSDPIRASANHVIRKFSMASITSNFSSSKQSASYTSMSQSRKEDMPPPKSRAPPSRHPAEAFRPSAPPLVDFHNAPEAFLPADFELQDPAAKRKKSSALRTFTMTIERPFSPLLGENKSSTLRRAQSVRDAHAHEGPAPMPVPPKAVEGRPTLPVYSVVQERPKTPALKTQTLSPNPEASKGPDAPAKTPRKSKSRLLRLFG</sequence>
<feature type="region of interest" description="Disordered" evidence="1">
    <location>
        <begin position="842"/>
        <end position="879"/>
    </location>
</feature>
<feature type="compositionally biased region" description="Basic residues" evidence="1">
    <location>
        <begin position="1004"/>
        <end position="1017"/>
    </location>
</feature>
<accession>A0AAV9PD60</accession>
<dbReference type="GO" id="GO:0005085">
    <property type="term" value="F:guanyl-nucleotide exchange factor activity"/>
    <property type="evidence" value="ECO:0007669"/>
    <property type="project" value="InterPro"/>
</dbReference>
<feature type="domain" description="DH" evidence="2">
    <location>
        <begin position="279"/>
        <end position="542"/>
    </location>
</feature>
<evidence type="ECO:0000256" key="1">
    <source>
        <dbReference type="SAM" id="MobiDB-lite"/>
    </source>
</evidence>
<feature type="compositionally biased region" description="Polar residues" evidence="1">
    <location>
        <begin position="983"/>
        <end position="992"/>
    </location>
</feature>
<proteinExistence type="predicted"/>
<dbReference type="Pfam" id="PF00621">
    <property type="entry name" value="RhoGEF"/>
    <property type="match status" value="1"/>
</dbReference>
<dbReference type="PROSITE" id="PS50010">
    <property type="entry name" value="DH_2"/>
    <property type="match status" value="1"/>
</dbReference>
<feature type="compositionally biased region" description="Acidic residues" evidence="1">
    <location>
        <begin position="136"/>
        <end position="148"/>
    </location>
</feature>
<feature type="compositionally biased region" description="Polar residues" evidence="1">
    <location>
        <begin position="756"/>
        <end position="777"/>
    </location>
</feature>
<feature type="region of interest" description="Disordered" evidence="1">
    <location>
        <begin position="928"/>
        <end position="1017"/>
    </location>
</feature>
<protein>
    <recommendedName>
        <fullName evidence="2">DH domain-containing protein</fullName>
    </recommendedName>
</protein>
<feature type="region of interest" description="Disordered" evidence="1">
    <location>
        <begin position="1"/>
        <end position="21"/>
    </location>
</feature>
<evidence type="ECO:0000259" key="2">
    <source>
        <dbReference type="PROSITE" id="PS50010"/>
    </source>
</evidence>
<reference evidence="3 4" key="1">
    <citation type="submission" date="2023-08" db="EMBL/GenBank/DDBJ databases">
        <title>Black Yeasts Isolated from many extreme environments.</title>
        <authorList>
            <person name="Coleine C."/>
            <person name="Stajich J.E."/>
            <person name="Selbmann L."/>
        </authorList>
    </citation>
    <scope>NUCLEOTIDE SEQUENCE [LARGE SCALE GENOMIC DNA]</scope>
    <source>
        <strain evidence="3 4">CCFEE 5935</strain>
    </source>
</reference>
<dbReference type="RefSeq" id="XP_064660344.1">
    <property type="nucleotide sequence ID" value="XM_064801714.1"/>
</dbReference>
<dbReference type="Gene3D" id="1.20.900.10">
    <property type="entry name" value="Dbl homology (DH) domain"/>
    <property type="match status" value="1"/>
</dbReference>
<organism evidence="3 4">
    <name type="scientific">Saxophila tyrrhenica</name>
    <dbReference type="NCBI Taxonomy" id="1690608"/>
    <lineage>
        <taxon>Eukaryota</taxon>
        <taxon>Fungi</taxon>
        <taxon>Dikarya</taxon>
        <taxon>Ascomycota</taxon>
        <taxon>Pezizomycotina</taxon>
        <taxon>Dothideomycetes</taxon>
        <taxon>Dothideomycetidae</taxon>
        <taxon>Mycosphaerellales</taxon>
        <taxon>Extremaceae</taxon>
        <taxon>Saxophila</taxon>
    </lineage>
</organism>
<dbReference type="GeneID" id="89925806"/>
<dbReference type="PANTHER" id="PTHR45818">
    <property type="entry name" value="PROTEIN VAV"/>
    <property type="match status" value="1"/>
</dbReference>
<name>A0AAV9PD60_9PEZI</name>
<dbReference type="InterPro" id="IPR035899">
    <property type="entry name" value="DBL_dom_sf"/>
</dbReference>